<dbReference type="EMBL" id="JASPKZ010008876">
    <property type="protein sequence ID" value="KAJ9578472.1"/>
    <property type="molecule type" value="Genomic_DNA"/>
</dbReference>
<dbReference type="GO" id="GO:0005737">
    <property type="term" value="C:cytoplasm"/>
    <property type="evidence" value="ECO:0007669"/>
    <property type="project" value="TreeGrafter"/>
</dbReference>
<dbReference type="PANTHER" id="PTHR11923">
    <property type="entry name" value="SCAVENGER RECEPTOR CLASS B TYPE-1 SR-B1"/>
    <property type="match status" value="1"/>
</dbReference>
<evidence type="ECO:0000256" key="6">
    <source>
        <dbReference type="ARBA" id="ARBA00023136"/>
    </source>
</evidence>
<organism evidence="8 9">
    <name type="scientific">Diploptera punctata</name>
    <name type="common">Pacific beetle cockroach</name>
    <dbReference type="NCBI Taxonomy" id="6984"/>
    <lineage>
        <taxon>Eukaryota</taxon>
        <taxon>Metazoa</taxon>
        <taxon>Ecdysozoa</taxon>
        <taxon>Arthropoda</taxon>
        <taxon>Hexapoda</taxon>
        <taxon>Insecta</taxon>
        <taxon>Pterygota</taxon>
        <taxon>Neoptera</taxon>
        <taxon>Polyneoptera</taxon>
        <taxon>Dictyoptera</taxon>
        <taxon>Blattodea</taxon>
        <taxon>Blaberoidea</taxon>
        <taxon>Blaberidae</taxon>
        <taxon>Diplopterinae</taxon>
        <taxon>Diploptera</taxon>
    </lineage>
</organism>
<keyword evidence="9" id="KW-1185">Reference proteome</keyword>
<reference evidence="8" key="2">
    <citation type="submission" date="2023-05" db="EMBL/GenBank/DDBJ databases">
        <authorList>
            <person name="Fouks B."/>
        </authorList>
    </citation>
    <scope>NUCLEOTIDE SEQUENCE</scope>
    <source>
        <strain evidence="8">Stay&amp;Tobe</strain>
        <tissue evidence="8">Testes</tissue>
    </source>
</reference>
<dbReference type="AlphaFoldDB" id="A0AAD8E6L9"/>
<evidence type="ECO:0000256" key="5">
    <source>
        <dbReference type="ARBA" id="ARBA00022989"/>
    </source>
</evidence>
<accession>A0AAD8E6L9</accession>
<dbReference type="GO" id="GO:0005886">
    <property type="term" value="C:plasma membrane"/>
    <property type="evidence" value="ECO:0007669"/>
    <property type="project" value="UniProtKB-SubCell"/>
</dbReference>
<dbReference type="PRINTS" id="PR01609">
    <property type="entry name" value="CD36FAMILY"/>
</dbReference>
<keyword evidence="7" id="KW-0325">Glycoprotein</keyword>
<feature type="non-terminal residue" evidence="8">
    <location>
        <position position="1"/>
    </location>
</feature>
<comment type="subcellular location">
    <subcellularLocation>
        <location evidence="1">Cell membrane</location>
    </subcellularLocation>
</comment>
<evidence type="ECO:0000256" key="4">
    <source>
        <dbReference type="ARBA" id="ARBA00022692"/>
    </source>
</evidence>
<gene>
    <name evidence="8" type="ORF">L9F63_005292</name>
</gene>
<protein>
    <submittedName>
        <fullName evidence="8">Uncharacterized protein</fullName>
    </submittedName>
</protein>
<evidence type="ECO:0000256" key="1">
    <source>
        <dbReference type="ARBA" id="ARBA00004236"/>
    </source>
</evidence>
<evidence type="ECO:0000256" key="3">
    <source>
        <dbReference type="ARBA" id="ARBA00022475"/>
    </source>
</evidence>
<evidence type="ECO:0000313" key="9">
    <source>
        <dbReference type="Proteomes" id="UP001233999"/>
    </source>
</evidence>
<feature type="non-terminal residue" evidence="8">
    <location>
        <position position="53"/>
    </location>
</feature>
<reference evidence="8" key="1">
    <citation type="journal article" date="2023" name="IScience">
        <title>Live-bearing cockroach genome reveals convergent evolutionary mechanisms linked to viviparity in insects and beyond.</title>
        <authorList>
            <person name="Fouks B."/>
            <person name="Harrison M.C."/>
            <person name="Mikhailova A.A."/>
            <person name="Marchal E."/>
            <person name="English S."/>
            <person name="Carruthers M."/>
            <person name="Jennings E.C."/>
            <person name="Chiamaka E.L."/>
            <person name="Frigard R.A."/>
            <person name="Pippel M."/>
            <person name="Attardo G.M."/>
            <person name="Benoit J.B."/>
            <person name="Bornberg-Bauer E."/>
            <person name="Tobe S.S."/>
        </authorList>
    </citation>
    <scope>NUCLEOTIDE SEQUENCE</scope>
    <source>
        <strain evidence="8">Stay&amp;Tobe</strain>
    </source>
</reference>
<evidence type="ECO:0000256" key="7">
    <source>
        <dbReference type="ARBA" id="ARBA00023180"/>
    </source>
</evidence>
<sequence length="53" mass="6125">KMLLSPDSEAFEMWKNPSVPIAMNVYLFNCTNPDELTQPNFVPHFVEMGPYSF</sequence>
<proteinExistence type="inferred from homology"/>
<dbReference type="PANTHER" id="PTHR11923:SF93">
    <property type="entry name" value="GH07959P-RELATED"/>
    <property type="match status" value="1"/>
</dbReference>
<keyword evidence="4" id="KW-0812">Transmembrane</keyword>
<keyword evidence="3" id="KW-1003">Cell membrane</keyword>
<keyword evidence="6" id="KW-0472">Membrane</keyword>
<evidence type="ECO:0000313" key="8">
    <source>
        <dbReference type="EMBL" id="KAJ9578472.1"/>
    </source>
</evidence>
<dbReference type="InterPro" id="IPR002159">
    <property type="entry name" value="CD36_fam"/>
</dbReference>
<dbReference type="Proteomes" id="UP001233999">
    <property type="component" value="Unassembled WGS sequence"/>
</dbReference>
<evidence type="ECO:0000256" key="2">
    <source>
        <dbReference type="ARBA" id="ARBA00010532"/>
    </source>
</evidence>
<comment type="similarity">
    <text evidence="2">Belongs to the CD36 family.</text>
</comment>
<dbReference type="GO" id="GO:0005044">
    <property type="term" value="F:scavenger receptor activity"/>
    <property type="evidence" value="ECO:0007669"/>
    <property type="project" value="TreeGrafter"/>
</dbReference>
<comment type="caution">
    <text evidence="8">The sequence shown here is derived from an EMBL/GenBank/DDBJ whole genome shotgun (WGS) entry which is preliminary data.</text>
</comment>
<keyword evidence="5" id="KW-1133">Transmembrane helix</keyword>
<dbReference type="Pfam" id="PF01130">
    <property type="entry name" value="CD36"/>
    <property type="match status" value="1"/>
</dbReference>
<name>A0AAD8E6L9_DIPPU</name>